<gene>
    <name evidence="10" type="ORF">SAMN04488530_10786</name>
</gene>
<feature type="transmembrane region" description="Helical" evidence="8">
    <location>
        <begin position="229"/>
        <end position="248"/>
    </location>
</feature>
<feature type="transmembrane region" description="Helical" evidence="8">
    <location>
        <begin position="202"/>
        <end position="222"/>
    </location>
</feature>
<keyword evidence="4" id="KW-0997">Cell inner membrane</keyword>
<dbReference type="CDD" id="cd06261">
    <property type="entry name" value="TM_PBP2"/>
    <property type="match status" value="1"/>
</dbReference>
<dbReference type="RefSeq" id="WP_073124884.1">
    <property type="nucleotide sequence ID" value="NZ_BAABCH010000024.1"/>
</dbReference>
<accession>A0A1M5MPL1</accession>
<keyword evidence="11" id="KW-1185">Reference proteome</keyword>
<keyword evidence="7 8" id="KW-0472">Membrane</keyword>
<dbReference type="OrthoDB" id="9782004at2"/>
<keyword evidence="6 8" id="KW-1133">Transmembrane helix</keyword>
<dbReference type="GO" id="GO:0005886">
    <property type="term" value="C:plasma membrane"/>
    <property type="evidence" value="ECO:0007669"/>
    <property type="project" value="UniProtKB-SubCell"/>
</dbReference>
<evidence type="ECO:0000313" key="10">
    <source>
        <dbReference type="EMBL" id="SHG78819.1"/>
    </source>
</evidence>
<proteinExistence type="inferred from homology"/>
<evidence type="ECO:0000259" key="9">
    <source>
        <dbReference type="PROSITE" id="PS50928"/>
    </source>
</evidence>
<dbReference type="EMBL" id="FQWX01000007">
    <property type="protein sequence ID" value="SHG78819.1"/>
    <property type="molecule type" value="Genomic_DNA"/>
</dbReference>
<evidence type="ECO:0000256" key="1">
    <source>
        <dbReference type="ARBA" id="ARBA00004429"/>
    </source>
</evidence>
<dbReference type="Pfam" id="PF00528">
    <property type="entry name" value="BPD_transp_1"/>
    <property type="match status" value="1"/>
</dbReference>
<evidence type="ECO:0000256" key="7">
    <source>
        <dbReference type="ARBA" id="ARBA00023136"/>
    </source>
</evidence>
<evidence type="ECO:0000256" key="2">
    <source>
        <dbReference type="ARBA" id="ARBA00022448"/>
    </source>
</evidence>
<protein>
    <submittedName>
        <fullName evidence="10">Putative spermidine/putrescine transport system permease protein</fullName>
    </submittedName>
</protein>
<dbReference type="STRING" id="1121321.SAMN04488530_10786"/>
<evidence type="ECO:0000313" key="11">
    <source>
        <dbReference type="Proteomes" id="UP000243255"/>
    </source>
</evidence>
<name>A0A1M5MPL1_9FIRM</name>
<evidence type="ECO:0000256" key="6">
    <source>
        <dbReference type="ARBA" id="ARBA00022989"/>
    </source>
</evidence>
<keyword evidence="2 8" id="KW-0813">Transport</keyword>
<dbReference type="PROSITE" id="PS50928">
    <property type="entry name" value="ABC_TM1"/>
    <property type="match status" value="1"/>
</dbReference>
<dbReference type="PANTHER" id="PTHR43357">
    <property type="entry name" value="INNER MEMBRANE ABC TRANSPORTER PERMEASE PROTEIN YDCV"/>
    <property type="match status" value="1"/>
</dbReference>
<keyword evidence="5 8" id="KW-0812">Transmembrane</keyword>
<feature type="transmembrane region" description="Helical" evidence="8">
    <location>
        <begin position="60"/>
        <end position="79"/>
    </location>
</feature>
<dbReference type="Gene3D" id="1.10.3720.10">
    <property type="entry name" value="MetI-like"/>
    <property type="match status" value="1"/>
</dbReference>
<reference evidence="11" key="1">
    <citation type="submission" date="2016-11" db="EMBL/GenBank/DDBJ databases">
        <authorList>
            <person name="Varghese N."/>
            <person name="Submissions S."/>
        </authorList>
    </citation>
    <scope>NUCLEOTIDE SEQUENCE [LARGE SCALE GENOMIC DNA]</scope>
    <source>
        <strain evidence="11">DSM 2635</strain>
    </source>
</reference>
<dbReference type="PANTHER" id="PTHR43357:SF4">
    <property type="entry name" value="INNER MEMBRANE ABC TRANSPORTER PERMEASE PROTEIN YDCV"/>
    <property type="match status" value="1"/>
</dbReference>
<dbReference type="SUPFAM" id="SSF161098">
    <property type="entry name" value="MetI-like"/>
    <property type="match status" value="1"/>
</dbReference>
<feature type="domain" description="ABC transmembrane type-1" evidence="9">
    <location>
        <begin position="60"/>
        <end position="248"/>
    </location>
</feature>
<organism evidence="10 11">
    <name type="scientific">Asaccharospora irregularis DSM 2635</name>
    <dbReference type="NCBI Taxonomy" id="1121321"/>
    <lineage>
        <taxon>Bacteria</taxon>
        <taxon>Bacillati</taxon>
        <taxon>Bacillota</taxon>
        <taxon>Clostridia</taxon>
        <taxon>Peptostreptococcales</taxon>
        <taxon>Peptostreptococcaceae</taxon>
        <taxon>Asaccharospora</taxon>
    </lineage>
</organism>
<feature type="transmembrane region" description="Helical" evidence="8">
    <location>
        <begin position="99"/>
        <end position="122"/>
    </location>
</feature>
<feature type="transmembrane region" description="Helical" evidence="8">
    <location>
        <begin position="175"/>
        <end position="196"/>
    </location>
</feature>
<dbReference type="InterPro" id="IPR000515">
    <property type="entry name" value="MetI-like"/>
</dbReference>
<evidence type="ECO:0000256" key="8">
    <source>
        <dbReference type="RuleBase" id="RU363032"/>
    </source>
</evidence>
<keyword evidence="3" id="KW-1003">Cell membrane</keyword>
<dbReference type="Proteomes" id="UP000243255">
    <property type="component" value="Unassembled WGS sequence"/>
</dbReference>
<comment type="subcellular location">
    <subcellularLocation>
        <location evidence="1">Cell inner membrane</location>
        <topology evidence="1">Multi-pass membrane protein</topology>
    </subcellularLocation>
    <subcellularLocation>
        <location evidence="8">Cell membrane</location>
        <topology evidence="8">Multi-pass membrane protein</topology>
    </subcellularLocation>
</comment>
<dbReference type="InterPro" id="IPR035906">
    <property type="entry name" value="MetI-like_sf"/>
</dbReference>
<feature type="transmembrane region" description="Helical" evidence="8">
    <location>
        <begin position="12"/>
        <end position="30"/>
    </location>
</feature>
<dbReference type="AlphaFoldDB" id="A0A1M5MPL1"/>
<feature type="transmembrane region" description="Helical" evidence="8">
    <location>
        <begin position="128"/>
        <end position="154"/>
    </location>
</feature>
<dbReference type="GO" id="GO:0055085">
    <property type="term" value="P:transmembrane transport"/>
    <property type="evidence" value="ECO:0007669"/>
    <property type="project" value="InterPro"/>
</dbReference>
<evidence type="ECO:0000256" key="5">
    <source>
        <dbReference type="ARBA" id="ARBA00022692"/>
    </source>
</evidence>
<evidence type="ECO:0000256" key="3">
    <source>
        <dbReference type="ARBA" id="ARBA00022475"/>
    </source>
</evidence>
<comment type="similarity">
    <text evidence="8">Belongs to the binding-protein-dependent transport system permease family.</text>
</comment>
<sequence>MRKNLKNLILDMIFIIFISPLLLLVMWGFTTSWPFPHLLPQNYSFRGFEYIISPDSLETLLNSIFISLIVVLITVLISIPAAKAMEFYEFRGKNFFKMLILSPVIIPLISVAMGIQIIFIRLGLANTLMGVVIISILPCIPYAIRIIGDVYKLVGNNLELQSKMLGANKINTFRYVTLPLILPGIIGASSMCFIISFSQYFLTLLIGGGSIITYPMIMLAYIQSGDRTIASLYSMVFLIVGVVVLILIENSIKKRYGNNEDNSLFL</sequence>
<evidence type="ECO:0000256" key="4">
    <source>
        <dbReference type="ARBA" id="ARBA00022519"/>
    </source>
</evidence>